<comment type="caution">
    <text evidence="4">The sequence shown here is derived from an EMBL/GenBank/DDBJ whole genome shotgun (WGS) entry which is preliminary data.</text>
</comment>
<feature type="region of interest" description="Disordered" evidence="1">
    <location>
        <begin position="167"/>
        <end position="194"/>
    </location>
</feature>
<organism evidence="4 5">
    <name type="scientific">Hypocrea atroviridis (strain ATCC 20476 / IMI 206040)</name>
    <name type="common">Trichoderma atroviride</name>
    <dbReference type="NCBI Taxonomy" id="452589"/>
    <lineage>
        <taxon>Eukaryota</taxon>
        <taxon>Fungi</taxon>
        <taxon>Dikarya</taxon>
        <taxon>Ascomycota</taxon>
        <taxon>Pezizomycotina</taxon>
        <taxon>Sordariomycetes</taxon>
        <taxon>Hypocreomycetidae</taxon>
        <taxon>Hypocreales</taxon>
        <taxon>Hypocreaceae</taxon>
        <taxon>Trichoderma</taxon>
    </lineage>
</organism>
<feature type="signal peptide" evidence="3">
    <location>
        <begin position="1"/>
        <end position="20"/>
    </location>
</feature>
<evidence type="ECO:0000256" key="2">
    <source>
        <dbReference type="SAM" id="Phobius"/>
    </source>
</evidence>
<dbReference type="OrthoDB" id="5426678at2759"/>
<dbReference type="Proteomes" id="UP000005426">
    <property type="component" value="Unassembled WGS sequence"/>
</dbReference>
<keyword evidence="2" id="KW-0812">Transmembrane</keyword>
<evidence type="ECO:0000256" key="3">
    <source>
        <dbReference type="SAM" id="SignalP"/>
    </source>
</evidence>
<protein>
    <submittedName>
        <fullName evidence="4">Uncharacterized protein</fullName>
    </submittedName>
</protein>
<dbReference type="EMBL" id="ABDG02000013">
    <property type="protein sequence ID" value="EHK50792.1"/>
    <property type="molecule type" value="Genomic_DNA"/>
</dbReference>
<reference evidence="4 5" key="1">
    <citation type="journal article" date="2011" name="Genome Biol.">
        <title>Comparative genome sequence analysis underscores mycoparasitism as the ancestral life style of Trichoderma.</title>
        <authorList>
            <person name="Kubicek C.P."/>
            <person name="Herrera-Estrella A."/>
            <person name="Seidl-Seiboth V."/>
            <person name="Martinez D.A."/>
            <person name="Druzhinina I.S."/>
            <person name="Thon M."/>
            <person name="Zeilinger S."/>
            <person name="Casas-Flores S."/>
            <person name="Horwitz B.A."/>
            <person name="Mukherjee P.K."/>
            <person name="Mukherjee M."/>
            <person name="Kredics L."/>
            <person name="Alcaraz L.D."/>
            <person name="Aerts A."/>
            <person name="Antal Z."/>
            <person name="Atanasova L."/>
            <person name="Cervantes-Badillo M.G."/>
            <person name="Challacombe J."/>
            <person name="Chertkov O."/>
            <person name="McCluskey K."/>
            <person name="Coulpier F."/>
            <person name="Deshpande N."/>
            <person name="von Doehren H."/>
            <person name="Ebbole D.J."/>
            <person name="Esquivel-Naranjo E.U."/>
            <person name="Fekete E."/>
            <person name="Flipphi M."/>
            <person name="Glaser F."/>
            <person name="Gomez-Rodriguez E.Y."/>
            <person name="Gruber S."/>
            <person name="Han C."/>
            <person name="Henrissat B."/>
            <person name="Hermosa R."/>
            <person name="Hernandez-Onate M."/>
            <person name="Karaffa L."/>
            <person name="Kosti I."/>
            <person name="Le Crom S."/>
            <person name="Lindquist E."/>
            <person name="Lucas S."/>
            <person name="Luebeck M."/>
            <person name="Luebeck P.S."/>
            <person name="Margeot A."/>
            <person name="Metz B."/>
            <person name="Misra M."/>
            <person name="Nevalainen H."/>
            <person name="Omann M."/>
            <person name="Packer N."/>
            <person name="Perrone G."/>
            <person name="Uresti-Rivera E.E."/>
            <person name="Salamov A."/>
            <person name="Schmoll M."/>
            <person name="Seiboth B."/>
            <person name="Shapiro H."/>
            <person name="Sukno S."/>
            <person name="Tamayo-Ramos J.A."/>
            <person name="Tisch D."/>
            <person name="Wiest A."/>
            <person name="Wilkinson H.H."/>
            <person name="Zhang M."/>
            <person name="Coutinho P.M."/>
            <person name="Kenerley C.M."/>
            <person name="Monte E."/>
            <person name="Baker S.E."/>
            <person name="Grigoriev I.V."/>
        </authorList>
    </citation>
    <scope>NUCLEOTIDE SEQUENCE [LARGE SCALE GENOMIC DNA]</scope>
    <source>
        <strain evidence="5">ATCC 20476 / IMI 206040</strain>
    </source>
</reference>
<evidence type="ECO:0000313" key="5">
    <source>
        <dbReference type="Proteomes" id="UP000005426"/>
    </source>
</evidence>
<dbReference type="AlphaFoldDB" id="G9NFG8"/>
<keyword evidence="3" id="KW-0732">Signal</keyword>
<dbReference type="OMA" id="MPAHHAY"/>
<keyword evidence="5" id="KW-1185">Reference proteome</keyword>
<feature type="transmembrane region" description="Helical" evidence="2">
    <location>
        <begin position="44"/>
        <end position="68"/>
    </location>
</feature>
<feature type="region of interest" description="Disordered" evidence="1">
    <location>
        <begin position="208"/>
        <end position="245"/>
    </location>
</feature>
<feature type="chain" id="PRO_5003524457" evidence="3">
    <location>
        <begin position="21"/>
        <end position="341"/>
    </location>
</feature>
<dbReference type="KEGG" id="tatv:25780648"/>
<feature type="compositionally biased region" description="Low complexity" evidence="1">
    <location>
        <begin position="223"/>
        <end position="245"/>
    </location>
</feature>
<name>G9NFG8_HYPAI</name>
<evidence type="ECO:0000256" key="1">
    <source>
        <dbReference type="SAM" id="MobiDB-lite"/>
    </source>
</evidence>
<evidence type="ECO:0000313" key="4">
    <source>
        <dbReference type="EMBL" id="EHK50792.1"/>
    </source>
</evidence>
<accession>G9NFG8</accession>
<keyword evidence="2" id="KW-1133">Transmembrane helix</keyword>
<dbReference type="HOGENOM" id="CLU_821488_0_0_1"/>
<sequence>MISSIHVLLLALASSQTAQAFKVVPRDGANDTDSASSKGLSTAEIIGIIVGIIFIFALATCLFVVYFARQRNPPPPFYEQRYYYRQDIEASPKTMVEPWVYVAHQSHYPEFQGVARDGSIGTNGEFYNHMENAARSGHIQLTHDPRSAIHGHDNAMPAHHAYDPNAVSKQARDAISSHSLPPPQPIHKRRPGTPDSFIIRAYKSVVEDASRPSEPQALPTPGPSTSSSPSEPSSSPTLVGSSSGWSSRLSSLSLPKLYIPKKAPPPSLVLQPLAGRPGDAADHQLHITPPLLSDPRFVDRPLGAGIVVLERNRPPTPKNSEKYAAYTEVPLASGKSILYGM</sequence>
<gene>
    <name evidence="4" type="ORF">TRIATDRAFT_297051</name>
</gene>
<dbReference type="eggNOG" id="ENOG502RIUG">
    <property type="taxonomic scope" value="Eukaryota"/>
</dbReference>
<dbReference type="GeneID" id="25780648"/>
<keyword evidence="2" id="KW-0472">Membrane</keyword>
<proteinExistence type="predicted"/>